<dbReference type="RefSeq" id="XP_022473038.1">
    <property type="nucleotide sequence ID" value="XM_022620504.1"/>
</dbReference>
<sequence>MTEAVGLPPEGPKVVELIQGNDAEADLVMFATLLADEVITGIETVPVRDTWVELNVGQGGETGPTTEESVFEVPAVADDGGLAVPVTHTDDVELETGHGGIVAEAPAGIEVLLEVTGPPEWLVDVQVALALAVNVEFGNWGMDEIVAVMLVAFHTDVMTTVPAVESPGEPFVGVMVMLEFQGAVRRVPLEEIGIGVPDTRLLEPPVDSLREVVLDAGYGAIALELLAAEGNAPVPDGKDDGLASLTEPRVPLGNTVELAGNQGATVTAILVRMTDPVPEMTSVDVGRITVITGGEVQFPVGLDELYELDDPGLEVPAVGRTSDPVPNTVEIKTVPSLDIIMVEFGSGNGTRVCEADLVDGGMPDAFQDVADGLVDDLKPELDTTLTRLLTALREVVDLVGNGVGLLELLRVVAVALLFQVDEIGT</sequence>
<dbReference type="AlphaFoldDB" id="A0A1G4B3A5"/>
<name>A0A1G4B3A5_9PEZI</name>
<proteinExistence type="predicted"/>
<protein>
    <submittedName>
        <fullName evidence="1">Uncharacterized protein</fullName>
    </submittedName>
</protein>
<evidence type="ECO:0000313" key="2">
    <source>
        <dbReference type="Proteomes" id="UP000176998"/>
    </source>
</evidence>
<evidence type="ECO:0000313" key="1">
    <source>
        <dbReference type="EMBL" id="OHE95877.1"/>
    </source>
</evidence>
<dbReference type="Proteomes" id="UP000176998">
    <property type="component" value="Unassembled WGS sequence"/>
</dbReference>
<accession>A0A1G4B3A5</accession>
<dbReference type="GeneID" id="34562014"/>
<gene>
    <name evidence="1" type="ORF">CORC01_08874</name>
</gene>
<comment type="caution">
    <text evidence="1">The sequence shown here is derived from an EMBL/GenBank/DDBJ whole genome shotgun (WGS) entry which is preliminary data.</text>
</comment>
<keyword evidence="2" id="KW-1185">Reference proteome</keyword>
<organism evidence="1 2">
    <name type="scientific">Colletotrichum orchidophilum</name>
    <dbReference type="NCBI Taxonomy" id="1209926"/>
    <lineage>
        <taxon>Eukaryota</taxon>
        <taxon>Fungi</taxon>
        <taxon>Dikarya</taxon>
        <taxon>Ascomycota</taxon>
        <taxon>Pezizomycotina</taxon>
        <taxon>Sordariomycetes</taxon>
        <taxon>Hypocreomycetidae</taxon>
        <taxon>Glomerellales</taxon>
        <taxon>Glomerellaceae</taxon>
        <taxon>Colletotrichum</taxon>
    </lineage>
</organism>
<dbReference type="EMBL" id="MJBS01000077">
    <property type="protein sequence ID" value="OHE95877.1"/>
    <property type="molecule type" value="Genomic_DNA"/>
</dbReference>
<dbReference type="OrthoDB" id="10676958at2759"/>
<reference evidence="1 2" key="1">
    <citation type="submission" date="2016-09" db="EMBL/GenBank/DDBJ databases">
        <authorList>
            <person name="Capua I."/>
            <person name="De Benedictis P."/>
            <person name="Joannis T."/>
            <person name="Lombin L.H."/>
            <person name="Cattoli G."/>
        </authorList>
    </citation>
    <scope>NUCLEOTIDE SEQUENCE [LARGE SCALE GENOMIC DNA]</scope>
    <source>
        <strain evidence="1 2">IMI 309357</strain>
    </source>
</reference>